<organism evidence="1">
    <name type="scientific">marine metagenome</name>
    <dbReference type="NCBI Taxonomy" id="408172"/>
    <lineage>
        <taxon>unclassified sequences</taxon>
        <taxon>metagenomes</taxon>
        <taxon>ecological metagenomes</taxon>
    </lineage>
</organism>
<proteinExistence type="predicted"/>
<evidence type="ECO:0000313" key="1">
    <source>
        <dbReference type="EMBL" id="SVE46387.1"/>
    </source>
</evidence>
<sequence>MNKEDNFKEKFKQALISTVKVISEDYRPNKDSNNASSNNITFFELDNLSSKHDFTRYRAEADSEALKKKFSDKEIFQNNLPNNSS</sequence>
<dbReference type="Pfam" id="PF06213">
    <property type="entry name" value="CobT"/>
    <property type="match status" value="1"/>
</dbReference>
<reference evidence="1" key="1">
    <citation type="submission" date="2018-05" db="EMBL/GenBank/DDBJ databases">
        <authorList>
            <person name="Lanie J.A."/>
            <person name="Ng W.-L."/>
            <person name="Kazmierczak K.M."/>
            <person name="Andrzejewski T.M."/>
            <person name="Davidsen T.M."/>
            <person name="Wayne K.J."/>
            <person name="Tettelin H."/>
            <person name="Glass J.I."/>
            <person name="Rusch D."/>
            <person name="Podicherti R."/>
            <person name="Tsui H.-C.T."/>
            <person name="Winkler M.E."/>
        </authorList>
    </citation>
    <scope>NUCLEOTIDE SEQUENCE</scope>
</reference>
<accession>A0A383DPG6</accession>
<gene>
    <name evidence="1" type="ORF">METZ01_LOCUS499241</name>
</gene>
<name>A0A383DPG6_9ZZZZ</name>
<dbReference type="InterPro" id="IPR006538">
    <property type="entry name" value="CobT"/>
</dbReference>
<protein>
    <submittedName>
        <fullName evidence="1">Uncharacterized protein</fullName>
    </submittedName>
</protein>
<feature type="non-terminal residue" evidence="1">
    <location>
        <position position="85"/>
    </location>
</feature>
<dbReference type="EMBL" id="UINC01219081">
    <property type="protein sequence ID" value="SVE46387.1"/>
    <property type="molecule type" value="Genomic_DNA"/>
</dbReference>
<dbReference type="GO" id="GO:0009236">
    <property type="term" value="P:cobalamin biosynthetic process"/>
    <property type="evidence" value="ECO:0007669"/>
    <property type="project" value="InterPro"/>
</dbReference>
<dbReference type="AlphaFoldDB" id="A0A383DPG6"/>